<dbReference type="GO" id="GO:0042274">
    <property type="term" value="P:ribosomal small subunit biogenesis"/>
    <property type="evidence" value="ECO:0007669"/>
    <property type="project" value="TreeGrafter"/>
</dbReference>
<dbReference type="PANTHER" id="PTHR18034">
    <property type="entry name" value="CELL CYCLE CONTROL PROTEIN CWF22-RELATED"/>
    <property type="match status" value="1"/>
</dbReference>
<evidence type="ECO:0000313" key="3">
    <source>
        <dbReference type="RefSeq" id="XP_026190480.1"/>
    </source>
</evidence>
<keyword evidence="2" id="KW-1185">Reference proteome</keyword>
<evidence type="ECO:0000313" key="2">
    <source>
        <dbReference type="Proteomes" id="UP000515125"/>
    </source>
</evidence>
<feature type="region of interest" description="Disordered" evidence="1">
    <location>
        <begin position="403"/>
        <end position="453"/>
    </location>
</feature>
<dbReference type="Gene3D" id="1.25.40.180">
    <property type="match status" value="1"/>
</dbReference>
<accession>A0A6P6RTQ1</accession>
<sequence length="1050" mass="115365">MSPPKRRRPGSSRSTIHRSHSTTRLPSCLRKELKELEDPSSGVDSGGSSCMSDAEQQGLGQQQQRQLPRKARRKLLRVQQRQQKKEHQRVRKRQRMAQYAEDCTGTQQPSPATRKAKAPSRKAEGLNRQACSSEEEAGWSNGSDGDYETFGVSRDSGSIGAAAAALQQQQQGQQHGPDLLQRELNILERRLGLRKSDKQNIEASRAKAQAKLREELKGDGFDLELQDILDDILASEFWPLCASASLQAKKSFKGRLSDVDAQEPDGKCGRAEAEAPCREKVQKEHPDDRDALRRQLQILEKRLGINRGRGPETEALRVKRRKKLREELEEDGFDSSLQDILDDIVGAGEEREDAAGTDAEAPDGEPAIHSDTVYLCIPIVCAMFADEAGALSGYEEEDAYTMDGDANWPEERDSASDTDSSDSVKGIASAQEGSSKSTQLREGHESAAGSQVYVAPHRRREGHAGSSHSAQVLSLDSIKLEVVRALNRVSEGNTEPVLHQLLRVLQRSAAEAALPQVRRELGDGAEATEALQTYTSRVRQLLCDQLMQSCIRSRFSTNSLIATQTALCCALGKMWDIELCHDFLVALAIDFSKHFPKALIQRTRQPENGATDTDSLITRHAVVGFCCLYDFGFASPRLFVELIQRVAGSQRTTTAAGDTVPTTTELSDFRVELLLLLLRLGGEKLRQDDSVLFSTTWKDLQGLVKMLQNDSRARESGQALCATEEHSAETGGLQVLFCLLLKQEFQRENESVCMGDVSSRAMLSGRQRALLLELQDLKSGKQKDRLMVVKASQDAMRRWLRTSSVFGPTLLAAQFQIDGSWVALERGHRPDLSSRAAEAARFQQHQHLQAGSAASAPDAVAVGAAANRLQQKASLLRLNTELQQRLFECFMMASSPDDCLRLLQKAGHLSLKRNFIRLHVVDLRIVRFLSFDSAGEEQGPMGLSGKLGVFLREVCVELLCCPTAAASPFPAAADWEQTAVGLFKCLGPMSDICEAFITLMQDVILPEAEACDTAANSAGAASKGCAESTLKVSVVKSAIRALMAYREPEA</sequence>
<protein>
    <submittedName>
        <fullName evidence="3">Uncharacterized protein LOC34617514</fullName>
    </submittedName>
</protein>
<feature type="compositionally biased region" description="Basic residues" evidence="1">
    <location>
        <begin position="67"/>
        <end position="95"/>
    </location>
</feature>
<name>A0A6P6RTQ1_9EIME</name>
<dbReference type="GO" id="GO:0003723">
    <property type="term" value="F:RNA binding"/>
    <property type="evidence" value="ECO:0007669"/>
    <property type="project" value="TreeGrafter"/>
</dbReference>
<evidence type="ECO:0000256" key="1">
    <source>
        <dbReference type="SAM" id="MobiDB-lite"/>
    </source>
</evidence>
<dbReference type="InterPro" id="IPR050781">
    <property type="entry name" value="CWC22_splicing_factor"/>
</dbReference>
<feature type="compositionally biased region" description="Basic residues" evidence="1">
    <location>
        <begin position="1"/>
        <end position="21"/>
    </location>
</feature>
<dbReference type="OrthoDB" id="10260961at2759"/>
<feature type="region of interest" description="Disordered" evidence="1">
    <location>
        <begin position="254"/>
        <end position="290"/>
    </location>
</feature>
<proteinExistence type="predicted"/>
<organism evidence="2 3">
    <name type="scientific">Cyclospora cayetanensis</name>
    <dbReference type="NCBI Taxonomy" id="88456"/>
    <lineage>
        <taxon>Eukaryota</taxon>
        <taxon>Sar</taxon>
        <taxon>Alveolata</taxon>
        <taxon>Apicomplexa</taxon>
        <taxon>Conoidasida</taxon>
        <taxon>Coccidia</taxon>
        <taxon>Eucoccidiorida</taxon>
        <taxon>Eimeriorina</taxon>
        <taxon>Eimeriidae</taxon>
        <taxon>Cyclospora</taxon>
    </lineage>
</organism>
<feature type="compositionally biased region" description="Low complexity" evidence="1">
    <location>
        <begin position="39"/>
        <end position="66"/>
    </location>
</feature>
<gene>
    <name evidence="3" type="primary">LOC34617514</name>
</gene>
<dbReference type="GeneID" id="34617514"/>
<dbReference type="RefSeq" id="XP_026190480.1">
    <property type="nucleotide sequence ID" value="XM_026334695.1"/>
</dbReference>
<dbReference type="Proteomes" id="UP000515125">
    <property type="component" value="Unplaced"/>
</dbReference>
<feature type="region of interest" description="Disordered" evidence="1">
    <location>
        <begin position="1"/>
        <end position="147"/>
    </location>
</feature>
<reference evidence="3" key="1">
    <citation type="submission" date="2025-08" db="UniProtKB">
        <authorList>
            <consortium name="RefSeq"/>
        </authorList>
    </citation>
    <scope>IDENTIFICATION</scope>
</reference>
<dbReference type="PANTHER" id="PTHR18034:SF4">
    <property type="entry name" value="NUCLEOLAR MIF4G DOMAIN-CONTAINING PROTEIN 1"/>
    <property type="match status" value="1"/>
</dbReference>
<feature type="compositionally biased region" description="Basic and acidic residues" evidence="1">
    <location>
        <begin position="264"/>
        <end position="290"/>
    </location>
</feature>
<dbReference type="AlphaFoldDB" id="A0A6P6RTQ1"/>
<dbReference type="GO" id="GO:0005730">
    <property type="term" value="C:nucleolus"/>
    <property type="evidence" value="ECO:0007669"/>
    <property type="project" value="TreeGrafter"/>
</dbReference>